<evidence type="ECO:0000256" key="2">
    <source>
        <dbReference type="ARBA" id="ARBA00022695"/>
    </source>
</evidence>
<dbReference type="InterPro" id="IPR013546">
    <property type="entry name" value="PII_UdlTrfase/GS_AdlTrfase"/>
</dbReference>
<feature type="domain" description="PII-uridylyltransferase/Glutamine-synthetase adenylyltransferase" evidence="9">
    <location>
        <begin position="303"/>
        <end position="441"/>
    </location>
</feature>
<evidence type="ECO:0000259" key="8">
    <source>
        <dbReference type="Pfam" id="PF03710"/>
    </source>
</evidence>
<evidence type="ECO:0000256" key="6">
    <source>
        <dbReference type="ARBA" id="ARBA00023268"/>
    </source>
</evidence>
<keyword evidence="5 7" id="KW-0460">Magnesium</keyword>
<dbReference type="EMBL" id="FOXF01000012">
    <property type="protein sequence ID" value="SFP27907.1"/>
    <property type="molecule type" value="Genomic_DNA"/>
</dbReference>
<dbReference type="GO" id="GO:0016874">
    <property type="term" value="F:ligase activity"/>
    <property type="evidence" value="ECO:0007669"/>
    <property type="project" value="UniProtKB-KW"/>
</dbReference>
<dbReference type="CDD" id="cd05401">
    <property type="entry name" value="NT_GlnE_GlnD_like"/>
    <property type="match status" value="2"/>
</dbReference>
<dbReference type="GO" id="GO:0008882">
    <property type="term" value="F:[glutamate-ammonia-ligase] adenylyltransferase activity"/>
    <property type="evidence" value="ECO:0007669"/>
    <property type="project" value="UniProtKB-UniRule"/>
</dbReference>
<dbReference type="NCBIfam" id="NF008292">
    <property type="entry name" value="PRK11072.1"/>
    <property type="match status" value="1"/>
</dbReference>
<evidence type="ECO:0000256" key="7">
    <source>
        <dbReference type="HAMAP-Rule" id="MF_00802"/>
    </source>
</evidence>
<keyword evidence="10" id="KW-0436">Ligase</keyword>
<dbReference type="Gene3D" id="1.20.120.1510">
    <property type="match status" value="1"/>
</dbReference>
<dbReference type="GO" id="GO:0000820">
    <property type="term" value="P:regulation of glutamine family amino acid metabolic process"/>
    <property type="evidence" value="ECO:0007669"/>
    <property type="project" value="UniProtKB-UniRule"/>
</dbReference>
<keyword evidence="2 7" id="KW-0548">Nucleotidyltransferase</keyword>
<evidence type="ECO:0000313" key="10">
    <source>
        <dbReference type="EMBL" id="SFP27907.1"/>
    </source>
</evidence>
<evidence type="ECO:0000313" key="11">
    <source>
        <dbReference type="Proteomes" id="UP000243745"/>
    </source>
</evidence>
<dbReference type="Proteomes" id="UP000243745">
    <property type="component" value="Unassembled WGS sequence"/>
</dbReference>
<feature type="domain" description="Glutamate-ammonia ligase adenylyltransferase repeated" evidence="8">
    <location>
        <begin position="37"/>
        <end position="279"/>
    </location>
</feature>
<dbReference type="GO" id="GO:0047388">
    <property type="term" value="F:[glutamine synthetase]-adenylyl-L-tyrosine phosphorylase activity"/>
    <property type="evidence" value="ECO:0007669"/>
    <property type="project" value="UniProtKB-EC"/>
</dbReference>
<dbReference type="Gene3D" id="1.20.120.330">
    <property type="entry name" value="Nucleotidyltransferases domain 2"/>
    <property type="match status" value="2"/>
</dbReference>
<comment type="similarity">
    <text evidence="7">Belongs to the GlnE family.</text>
</comment>
<dbReference type="PANTHER" id="PTHR30621">
    <property type="entry name" value="GLUTAMINE SYNTHETASE ADENYLYLTRANSFERASE"/>
    <property type="match status" value="1"/>
</dbReference>
<dbReference type="InterPro" id="IPR043519">
    <property type="entry name" value="NT_sf"/>
</dbReference>
<dbReference type="Pfam" id="PF08335">
    <property type="entry name" value="GlnD_UR_UTase"/>
    <property type="match status" value="2"/>
</dbReference>
<accession>A0A662ZGG6</accession>
<organism evidence="10 11">
    <name type="scientific">Ruminobacter amylophilus</name>
    <dbReference type="NCBI Taxonomy" id="867"/>
    <lineage>
        <taxon>Bacteria</taxon>
        <taxon>Pseudomonadati</taxon>
        <taxon>Pseudomonadota</taxon>
        <taxon>Gammaproteobacteria</taxon>
        <taxon>Aeromonadales</taxon>
        <taxon>Succinivibrionaceae</taxon>
        <taxon>Ruminobacter</taxon>
    </lineage>
</organism>
<dbReference type="EC" id="2.7.7.89" evidence="7"/>
<evidence type="ECO:0000259" key="9">
    <source>
        <dbReference type="Pfam" id="PF08335"/>
    </source>
</evidence>
<dbReference type="HAMAP" id="MF_00802">
    <property type="entry name" value="GlnE"/>
    <property type="match status" value="1"/>
</dbReference>
<feature type="region of interest" description="Adenylyl transferase" evidence="7">
    <location>
        <begin position="456"/>
        <end position="956"/>
    </location>
</feature>
<dbReference type="FunFam" id="1.20.120.330:FF:000005">
    <property type="entry name" value="Bifunctional glutamine synthetase adenylyltransferase/adenylyl-removing enzyme"/>
    <property type="match status" value="1"/>
</dbReference>
<reference evidence="10 11" key="1">
    <citation type="submission" date="2016-10" db="EMBL/GenBank/DDBJ databases">
        <authorList>
            <person name="Varghese N."/>
            <person name="Submissions S."/>
        </authorList>
    </citation>
    <scope>NUCLEOTIDE SEQUENCE [LARGE SCALE GENOMIC DNA]</scope>
    <source>
        <strain evidence="10 11">DSM 1361</strain>
    </source>
</reference>
<feature type="domain" description="Glutamate-ammonia ligase adenylyltransferase repeated" evidence="8">
    <location>
        <begin position="560"/>
        <end position="812"/>
    </location>
</feature>
<protein>
    <recommendedName>
        <fullName evidence="7">Bifunctional glutamine synthetase adenylyltransferase/adenylyl-removing enzyme</fullName>
    </recommendedName>
    <alternativeName>
        <fullName evidence="7">ATP:glutamine synthetase adenylyltransferase</fullName>
    </alternativeName>
    <alternativeName>
        <fullName evidence="7">ATase</fullName>
    </alternativeName>
    <domain>
        <recommendedName>
            <fullName evidence="7">Glutamine synthetase adenylyl-L-tyrosine phosphorylase</fullName>
            <ecNumber evidence="7">2.7.7.89</ecNumber>
        </recommendedName>
        <alternativeName>
            <fullName evidence="7">Adenylyl removase</fullName>
            <shortName evidence="7">AR</shortName>
            <shortName evidence="7">AT-N</shortName>
        </alternativeName>
    </domain>
    <domain>
        <recommendedName>
            <fullName evidence="7">Glutamine synthetase adenylyl transferase</fullName>
            <ecNumber evidence="7">2.7.7.42</ecNumber>
        </recommendedName>
        <alternativeName>
            <fullName evidence="7">Adenylyl transferase</fullName>
            <shortName evidence="7">AT</shortName>
            <shortName evidence="7">AT-C</shortName>
        </alternativeName>
    </domain>
</protein>
<dbReference type="InterPro" id="IPR005190">
    <property type="entry name" value="GlnE_rpt_dom"/>
</dbReference>
<comment type="catalytic activity">
    <reaction evidence="7">
        <text>[glutamine synthetase]-O(4)-(5'-adenylyl)-L-tyrosine + phosphate = [glutamine synthetase]-L-tyrosine + ADP</text>
        <dbReference type="Rhea" id="RHEA:43716"/>
        <dbReference type="Rhea" id="RHEA-COMP:10660"/>
        <dbReference type="Rhea" id="RHEA-COMP:10661"/>
        <dbReference type="ChEBI" id="CHEBI:43474"/>
        <dbReference type="ChEBI" id="CHEBI:46858"/>
        <dbReference type="ChEBI" id="CHEBI:83624"/>
        <dbReference type="ChEBI" id="CHEBI:456216"/>
        <dbReference type="EC" id="2.7.7.89"/>
    </reaction>
</comment>
<dbReference type="AlphaFoldDB" id="A0A662ZGG6"/>
<dbReference type="GO" id="GO:0005829">
    <property type="term" value="C:cytosol"/>
    <property type="evidence" value="ECO:0007669"/>
    <property type="project" value="TreeGrafter"/>
</dbReference>
<keyword evidence="4 7" id="KW-0067">ATP-binding</keyword>
<keyword evidence="3 7" id="KW-0547">Nucleotide-binding</keyword>
<proteinExistence type="inferred from homology"/>
<comment type="function">
    <text evidence="7">Involved in the regulation of glutamine synthetase GlnA, a key enzyme in the process to assimilate ammonia. When cellular nitrogen levels are high, the C-terminal adenylyl transferase (AT) inactivates GlnA by covalent transfer of an adenylyl group from ATP to specific tyrosine residue of GlnA, thus reducing its activity. Conversely, when nitrogen levels are low, the N-terminal adenylyl removase (AR) activates GlnA by removing the adenylyl group by phosphorolysis, increasing its activity. The regulatory region of GlnE binds the signal transduction protein PII (GlnB) which indicates the nitrogen status of the cell.</text>
</comment>
<feature type="region of interest" description="Adenylyl removase" evidence="7">
    <location>
        <begin position="1"/>
        <end position="446"/>
    </location>
</feature>
<dbReference type="InterPro" id="IPR023057">
    <property type="entry name" value="GlnE"/>
</dbReference>
<comment type="catalytic activity">
    <reaction evidence="7">
        <text>[glutamine synthetase]-L-tyrosine + ATP = [glutamine synthetase]-O(4)-(5'-adenylyl)-L-tyrosine + diphosphate</text>
        <dbReference type="Rhea" id="RHEA:18589"/>
        <dbReference type="Rhea" id="RHEA-COMP:10660"/>
        <dbReference type="Rhea" id="RHEA-COMP:10661"/>
        <dbReference type="ChEBI" id="CHEBI:30616"/>
        <dbReference type="ChEBI" id="CHEBI:33019"/>
        <dbReference type="ChEBI" id="CHEBI:46858"/>
        <dbReference type="ChEBI" id="CHEBI:83624"/>
        <dbReference type="EC" id="2.7.7.42"/>
    </reaction>
</comment>
<feature type="domain" description="PII-uridylyltransferase/Glutamine-synthetase adenylyltransferase" evidence="9">
    <location>
        <begin position="851"/>
        <end position="921"/>
    </location>
</feature>
<dbReference type="SUPFAM" id="SSF81301">
    <property type="entry name" value="Nucleotidyltransferase"/>
    <property type="match status" value="2"/>
</dbReference>
<dbReference type="PANTHER" id="PTHR30621:SF0">
    <property type="entry name" value="BIFUNCTIONAL GLUTAMINE SYNTHETASE ADENYLYLTRANSFERASE_ADENYLYL-REMOVING ENZYME"/>
    <property type="match status" value="1"/>
</dbReference>
<keyword evidence="11" id="KW-1185">Reference proteome</keyword>
<sequence>MKYSEMMKKEADRYFSVLREKASDEQFARIETIKDELYQTFCLSDFAGRFFSQRPDVLCRLIDSGEFGMNDRVERYGQELDEMLSSVYDDNTLKKKLRLFRNEKLAVIAHRQLNHLSDLQEEFRHLSELAEKIIVKTLDYLYKRCCQAFGTPYSADGEQQKMLVIGMGKLGGRELNFSSDIDLIFCYPHRGETQGARRSLDNQVFFTRLGQQLIQILDQQTADGIVYRVDMRLRPFGDSGPLVSSFAALEDYYLKHGRSWERYAMVKGRVLGEKTPESVELDNMLRPFVYRRYLDFGAIESLRKMKAMIEAEVRRRQLRDNFKLGAGGIREIEFIAQVFQLMRGGRMVSLQERNLMRVLENLKHNSCITEDVYNCLMPCYVFLRQTENVLQEINDEQTQTLPSGELNQERLAAAMGFENFAAFCEHIDGIMSTVHEEFALLISDPESETVEEDPVFSDLWLLNLNRDEIREIVMNQFKDLSQPDLLADEIKLFKDECSSKPMGPKGRAILNRLVPYLFNSFANMKHGAATTFKRVSKLILTISLRTTYLQLLQENPQACDQLLKLCSGSELITAQLTEHPVLLDELLMPNSLYKPTSPDDYSHDLHEFLMRVESSDLEHQMESLRQFKQIQLLRICAADLVGALPLMKVSDYLTYLAQAILNEVVNLTWNQLVAKYGLPYNAHKHGDKGICVVAYGKMGGIELSYGSDLDLVFLCDSDLEKETDHPEHPISDRMFYGRFAQRLMHLFSTRLSSGVLYEVDARLRPEGEAGPLICSISGYESYLNNKAWTWELQALVRARAVLGPDRLVKKFNDIRNSVLRKPRDVEKLREEVVSMRCKMRASLIRGPKEAFDTKQGEGGMTDIEFMAQYLTLANAPTNPDLVLWSDNVRIFEECARLGFITEDEAKCLINAYLDIRAMYHHHSLLGISRVYDGHKLDEQREGVKRLWRKIMLKEEV</sequence>
<keyword evidence="1 7" id="KW-0808">Transferase</keyword>
<dbReference type="GO" id="GO:0005524">
    <property type="term" value="F:ATP binding"/>
    <property type="evidence" value="ECO:0007669"/>
    <property type="project" value="UniProtKB-UniRule"/>
</dbReference>
<dbReference type="SUPFAM" id="SSF81593">
    <property type="entry name" value="Nucleotidyltransferase substrate binding subunit/domain"/>
    <property type="match status" value="2"/>
</dbReference>
<dbReference type="FunFam" id="3.30.460.10:FF:000009">
    <property type="entry name" value="Bifunctional glutamine synthetase adenylyltransferase/adenylyl-removing enzyme"/>
    <property type="match status" value="1"/>
</dbReference>
<dbReference type="RefSeq" id="WP_245730043.1">
    <property type="nucleotide sequence ID" value="NZ_FOXF01000012.1"/>
</dbReference>
<evidence type="ECO:0000256" key="1">
    <source>
        <dbReference type="ARBA" id="ARBA00022679"/>
    </source>
</evidence>
<dbReference type="EC" id="2.7.7.42" evidence="7"/>
<keyword evidence="6 7" id="KW-0511">Multifunctional enzyme</keyword>
<dbReference type="Gene3D" id="3.30.460.10">
    <property type="entry name" value="Beta Polymerase, domain 2"/>
    <property type="match status" value="2"/>
</dbReference>
<gene>
    <name evidence="7" type="primary">glnE</name>
    <name evidence="10" type="ORF">SAMN02910344_00950</name>
</gene>
<dbReference type="Pfam" id="PF03710">
    <property type="entry name" value="GlnE"/>
    <property type="match status" value="2"/>
</dbReference>
<evidence type="ECO:0000256" key="5">
    <source>
        <dbReference type="ARBA" id="ARBA00022842"/>
    </source>
</evidence>
<dbReference type="FunFam" id="3.30.460.10:FF:000014">
    <property type="entry name" value="Bifunctional glutamine synthetase adenylyltransferase/adenylyl-removing enzyme"/>
    <property type="match status" value="1"/>
</dbReference>
<dbReference type="Gene3D" id="1.10.4050.10">
    <property type="entry name" value="Glutamine synthase adenylyltransferase GlnE"/>
    <property type="match status" value="1"/>
</dbReference>
<name>A0A662ZGG6_9GAMM</name>
<comment type="cofactor">
    <cofactor evidence="7">
        <name>Mg(2+)</name>
        <dbReference type="ChEBI" id="CHEBI:18420"/>
    </cofactor>
</comment>
<evidence type="ECO:0000256" key="4">
    <source>
        <dbReference type="ARBA" id="ARBA00022840"/>
    </source>
</evidence>
<evidence type="ECO:0000256" key="3">
    <source>
        <dbReference type="ARBA" id="ARBA00022741"/>
    </source>
</evidence>
<dbReference type="GO" id="GO:0000287">
    <property type="term" value="F:magnesium ion binding"/>
    <property type="evidence" value="ECO:0007669"/>
    <property type="project" value="UniProtKB-UniRule"/>
</dbReference>